<dbReference type="AlphaFoldDB" id="A0A8S2UV40"/>
<gene>
    <name evidence="2" type="ORF">TMI583_LOCUS41601</name>
</gene>
<feature type="compositionally biased region" description="Polar residues" evidence="1">
    <location>
        <begin position="67"/>
        <end position="77"/>
    </location>
</feature>
<dbReference type="Proteomes" id="UP000682733">
    <property type="component" value="Unassembled WGS sequence"/>
</dbReference>
<name>A0A8S2UV40_9BILA</name>
<evidence type="ECO:0000256" key="1">
    <source>
        <dbReference type="SAM" id="MobiDB-lite"/>
    </source>
</evidence>
<protein>
    <submittedName>
        <fullName evidence="2">Uncharacterized protein</fullName>
    </submittedName>
</protein>
<evidence type="ECO:0000313" key="2">
    <source>
        <dbReference type="EMBL" id="CAF4361710.1"/>
    </source>
</evidence>
<feature type="non-terminal residue" evidence="2">
    <location>
        <position position="91"/>
    </location>
</feature>
<accession>A0A8S2UV40</accession>
<feature type="region of interest" description="Disordered" evidence="1">
    <location>
        <begin position="45"/>
        <end position="91"/>
    </location>
</feature>
<proteinExistence type="predicted"/>
<evidence type="ECO:0000313" key="3">
    <source>
        <dbReference type="Proteomes" id="UP000682733"/>
    </source>
</evidence>
<comment type="caution">
    <text evidence="2">The sequence shown here is derived from an EMBL/GenBank/DDBJ whole genome shotgun (WGS) entry which is preliminary data.</text>
</comment>
<dbReference type="EMBL" id="CAJOBA010065918">
    <property type="protein sequence ID" value="CAF4361710.1"/>
    <property type="molecule type" value="Genomic_DNA"/>
</dbReference>
<reference evidence="2" key="1">
    <citation type="submission" date="2021-02" db="EMBL/GenBank/DDBJ databases">
        <authorList>
            <person name="Nowell W R."/>
        </authorList>
    </citation>
    <scope>NUCLEOTIDE SEQUENCE</scope>
</reference>
<organism evidence="2 3">
    <name type="scientific">Didymodactylos carnosus</name>
    <dbReference type="NCBI Taxonomy" id="1234261"/>
    <lineage>
        <taxon>Eukaryota</taxon>
        <taxon>Metazoa</taxon>
        <taxon>Spiralia</taxon>
        <taxon>Gnathifera</taxon>
        <taxon>Rotifera</taxon>
        <taxon>Eurotatoria</taxon>
        <taxon>Bdelloidea</taxon>
        <taxon>Philodinida</taxon>
        <taxon>Philodinidae</taxon>
        <taxon>Didymodactylos</taxon>
    </lineage>
</organism>
<sequence>MTTYWLTGAKPAYLSQVDALNELSETNESSAATVFQQTMYQLSTLPDAKKEETQENSLEENTKNSDNKNATGEQQSPARRLSKNVLNTLAS</sequence>